<dbReference type="GeneID" id="3501165"/>
<dbReference type="OMA" id="IKFCVEY"/>
<feature type="compositionally biased region" description="Basic residues" evidence="1">
    <location>
        <begin position="93"/>
        <end position="102"/>
    </location>
</feature>
<name>Q4N2H8_THEPA</name>
<feature type="compositionally biased region" description="Basic and acidic residues" evidence="1">
    <location>
        <begin position="81"/>
        <end position="92"/>
    </location>
</feature>
<feature type="compositionally biased region" description="Basic and acidic residues" evidence="1">
    <location>
        <begin position="103"/>
        <end position="112"/>
    </location>
</feature>
<evidence type="ECO:0000256" key="1">
    <source>
        <dbReference type="SAM" id="MobiDB-lite"/>
    </source>
</evidence>
<proteinExistence type="predicted"/>
<feature type="compositionally biased region" description="Basic residues" evidence="1">
    <location>
        <begin position="26"/>
        <end position="36"/>
    </location>
</feature>
<dbReference type="RefSeq" id="XP_764006.1">
    <property type="nucleotide sequence ID" value="XM_758913.1"/>
</dbReference>
<dbReference type="Proteomes" id="UP000001949">
    <property type="component" value="Unassembled WGS sequence"/>
</dbReference>
<dbReference type="PANTHER" id="PTHR33828">
    <property type="entry name" value="OS05G0596200 PROTEIN"/>
    <property type="match status" value="1"/>
</dbReference>
<dbReference type="InParanoid" id="Q4N2H8"/>
<evidence type="ECO:0000313" key="3">
    <source>
        <dbReference type="Proteomes" id="UP000001949"/>
    </source>
</evidence>
<dbReference type="eggNOG" id="ENOG502SAY5">
    <property type="taxonomic scope" value="Eukaryota"/>
</dbReference>
<keyword evidence="3" id="KW-1185">Reference proteome</keyword>
<sequence length="205" mass="23118">MSDSEEDLSAPQMDSESDFDLDEGKAKKKTTKKSSKSKTNSDKSEKTPKKKKAEDKTKKKSSKKETKSKSDKSALKKVKKDKNTKSKNEKKEKKEKKTTRTLKPKEPKEKTVKLELNTSFSKLGQRYMTPPQGDGTRGFYESLYEENPNSLIAIKFCVEYGIFGGSKHDEVLHKYTQLQKNGHFKGAAGAIKPSAITFLQKLKAN</sequence>
<feature type="region of interest" description="Disordered" evidence="1">
    <location>
        <begin position="1"/>
        <end position="112"/>
    </location>
</feature>
<organism evidence="2 3">
    <name type="scientific">Theileria parva</name>
    <name type="common">East coast fever infection agent</name>
    <dbReference type="NCBI Taxonomy" id="5875"/>
    <lineage>
        <taxon>Eukaryota</taxon>
        <taxon>Sar</taxon>
        <taxon>Alveolata</taxon>
        <taxon>Apicomplexa</taxon>
        <taxon>Aconoidasida</taxon>
        <taxon>Piroplasmida</taxon>
        <taxon>Theileriidae</taxon>
        <taxon>Theileria</taxon>
    </lineage>
</organism>
<dbReference type="VEuPathDB" id="PiroplasmaDB:TpMuguga_04g00371"/>
<comment type="caution">
    <text evidence="2">The sequence shown here is derived from an EMBL/GenBank/DDBJ whole genome shotgun (WGS) entry which is preliminary data.</text>
</comment>
<feature type="compositionally biased region" description="Basic and acidic residues" evidence="1">
    <location>
        <begin position="39"/>
        <end position="74"/>
    </location>
</feature>
<dbReference type="PANTHER" id="PTHR33828:SF2">
    <property type="entry name" value="NUCLEOLIN"/>
    <property type="match status" value="1"/>
</dbReference>
<protein>
    <submittedName>
        <fullName evidence="2">Uncharacterized protein</fullName>
    </submittedName>
</protein>
<dbReference type="AlphaFoldDB" id="Q4N2H8"/>
<dbReference type="KEGG" id="tpv:TP04_0371"/>
<evidence type="ECO:0000313" key="2">
    <source>
        <dbReference type="EMBL" id="EAN31723.1"/>
    </source>
</evidence>
<accession>Q4N2H8</accession>
<gene>
    <name evidence="2" type="ordered locus">TP04_0371</name>
</gene>
<reference evidence="2 3" key="1">
    <citation type="journal article" date="2005" name="Science">
        <title>Genome sequence of Theileria parva, a bovine pathogen that transforms lymphocytes.</title>
        <authorList>
            <person name="Gardner M.J."/>
            <person name="Bishop R."/>
            <person name="Shah T."/>
            <person name="de Villiers E.P."/>
            <person name="Carlton J.M."/>
            <person name="Hall N."/>
            <person name="Ren Q."/>
            <person name="Paulsen I.T."/>
            <person name="Pain A."/>
            <person name="Berriman M."/>
            <person name="Wilson R.J.M."/>
            <person name="Sato S."/>
            <person name="Ralph S.A."/>
            <person name="Mann D.J."/>
            <person name="Xiong Z."/>
            <person name="Shallom S.J."/>
            <person name="Weidman J."/>
            <person name="Jiang L."/>
            <person name="Lynn J."/>
            <person name="Weaver B."/>
            <person name="Shoaibi A."/>
            <person name="Domingo A.R."/>
            <person name="Wasawo D."/>
            <person name="Crabtree J."/>
            <person name="Wortman J.R."/>
            <person name="Haas B."/>
            <person name="Angiuoli S.V."/>
            <person name="Creasy T.H."/>
            <person name="Lu C."/>
            <person name="Suh B."/>
            <person name="Silva J.C."/>
            <person name="Utterback T.R."/>
            <person name="Feldblyum T.V."/>
            <person name="Pertea M."/>
            <person name="Allen J."/>
            <person name="Nierman W.C."/>
            <person name="Taracha E.L.N."/>
            <person name="Salzberg S.L."/>
            <person name="White O.R."/>
            <person name="Fitzhugh H.A."/>
            <person name="Morzaria S."/>
            <person name="Venter J.C."/>
            <person name="Fraser C.M."/>
            <person name="Nene V."/>
        </authorList>
    </citation>
    <scope>NUCLEOTIDE SEQUENCE [LARGE SCALE GENOMIC DNA]</scope>
    <source>
        <strain evidence="2 3">Muguga</strain>
    </source>
</reference>
<dbReference type="EMBL" id="AAGK01000004">
    <property type="protein sequence ID" value="EAN31723.1"/>
    <property type="molecule type" value="Genomic_DNA"/>
</dbReference>